<evidence type="ECO:0000256" key="1">
    <source>
        <dbReference type="SAM" id="Phobius"/>
    </source>
</evidence>
<keyword evidence="1" id="KW-0472">Membrane</keyword>
<reference evidence="4" key="1">
    <citation type="submission" date="2016-10" db="EMBL/GenBank/DDBJ databases">
        <authorList>
            <person name="Varghese N."/>
            <person name="Submissions S."/>
        </authorList>
    </citation>
    <scope>NUCLEOTIDE SEQUENCE [LARGE SCALE GENOMIC DNA]</scope>
    <source>
        <strain evidence="4">CGMCC 1.9108</strain>
    </source>
</reference>
<accession>A0A1G6Z1P9</accession>
<keyword evidence="4" id="KW-1185">Reference proteome</keyword>
<evidence type="ECO:0000313" key="4">
    <source>
        <dbReference type="Proteomes" id="UP000199628"/>
    </source>
</evidence>
<feature type="transmembrane region" description="Helical" evidence="1">
    <location>
        <begin position="34"/>
        <end position="52"/>
    </location>
</feature>
<evidence type="ECO:0000256" key="2">
    <source>
        <dbReference type="SAM" id="SignalP"/>
    </source>
</evidence>
<dbReference type="RefSeq" id="WP_176828081.1">
    <property type="nucleotide sequence ID" value="NZ_FMZV01000012.1"/>
</dbReference>
<dbReference type="AlphaFoldDB" id="A0A1G6Z1P9"/>
<proteinExistence type="predicted"/>
<dbReference type="Proteomes" id="UP000199628">
    <property type="component" value="Unassembled WGS sequence"/>
</dbReference>
<dbReference type="EMBL" id="FMZV01000012">
    <property type="protein sequence ID" value="SDD95837.1"/>
    <property type="molecule type" value="Genomic_DNA"/>
</dbReference>
<feature type="signal peptide" evidence="2">
    <location>
        <begin position="1"/>
        <end position="18"/>
    </location>
</feature>
<keyword evidence="1" id="KW-1133">Transmembrane helix</keyword>
<protein>
    <recommendedName>
        <fullName evidence="5">Peptidase M23</fullName>
    </recommendedName>
</protein>
<organism evidence="3 4">
    <name type="scientific">Ruegeria marina</name>
    <dbReference type="NCBI Taxonomy" id="639004"/>
    <lineage>
        <taxon>Bacteria</taxon>
        <taxon>Pseudomonadati</taxon>
        <taxon>Pseudomonadota</taxon>
        <taxon>Alphaproteobacteria</taxon>
        <taxon>Rhodobacterales</taxon>
        <taxon>Roseobacteraceae</taxon>
        <taxon>Ruegeria</taxon>
    </lineage>
</organism>
<feature type="chain" id="PRO_5011660612" description="Peptidase M23" evidence="2">
    <location>
        <begin position="19"/>
        <end position="54"/>
    </location>
</feature>
<evidence type="ECO:0000313" key="3">
    <source>
        <dbReference type="EMBL" id="SDD95837.1"/>
    </source>
</evidence>
<gene>
    <name evidence="3" type="ORF">SAMN04488239_11253</name>
</gene>
<evidence type="ECO:0008006" key="5">
    <source>
        <dbReference type="Google" id="ProtNLM"/>
    </source>
</evidence>
<sequence>MKHLLSLSLILLAAPVLAHEGTHMHPHGSGDWLAVSLGLTACGLALLAGLRIRK</sequence>
<keyword evidence="1" id="KW-0812">Transmembrane</keyword>
<keyword evidence="2" id="KW-0732">Signal</keyword>
<dbReference type="STRING" id="639004.SAMN04488239_11253"/>
<name>A0A1G6Z1P9_9RHOB</name>